<keyword evidence="3" id="KW-1185">Reference proteome</keyword>
<accession>A0ABT5YW41</accession>
<dbReference type="Proteomes" id="UP001220022">
    <property type="component" value="Unassembled WGS sequence"/>
</dbReference>
<comment type="caution">
    <text evidence="2">The sequence shown here is derived from an EMBL/GenBank/DDBJ whole genome shotgun (WGS) entry which is preliminary data.</text>
</comment>
<evidence type="ECO:0000313" key="3">
    <source>
        <dbReference type="Proteomes" id="UP001220022"/>
    </source>
</evidence>
<dbReference type="InterPro" id="IPR007278">
    <property type="entry name" value="DUF397"/>
</dbReference>
<evidence type="ECO:0000313" key="2">
    <source>
        <dbReference type="EMBL" id="MDF2255801.1"/>
    </source>
</evidence>
<feature type="domain" description="DUF397" evidence="1">
    <location>
        <begin position="7"/>
        <end position="58"/>
    </location>
</feature>
<proteinExistence type="predicted"/>
<organism evidence="2 3">
    <name type="scientific">Streptantibioticus ferralitis</name>
    <dbReference type="NCBI Taxonomy" id="236510"/>
    <lineage>
        <taxon>Bacteria</taxon>
        <taxon>Bacillati</taxon>
        <taxon>Actinomycetota</taxon>
        <taxon>Actinomycetes</taxon>
        <taxon>Kitasatosporales</taxon>
        <taxon>Streptomycetaceae</taxon>
        <taxon>Streptantibioticus</taxon>
    </lineage>
</organism>
<sequence length="61" mass="6677">MSTSVIWQRSSFSGGSEGNNCVEVRIYAGRIHLRESDAPDAIVTTNRTHLSAFIRRIKAGG</sequence>
<dbReference type="RefSeq" id="WP_275810917.1">
    <property type="nucleotide sequence ID" value="NZ_BAAANM010000019.1"/>
</dbReference>
<name>A0ABT5YW41_9ACTN</name>
<gene>
    <name evidence="2" type="ORF">P2L57_08700</name>
</gene>
<dbReference type="EMBL" id="JARHTQ010000004">
    <property type="protein sequence ID" value="MDF2255801.1"/>
    <property type="molecule type" value="Genomic_DNA"/>
</dbReference>
<dbReference type="Pfam" id="PF04149">
    <property type="entry name" value="DUF397"/>
    <property type="match status" value="1"/>
</dbReference>
<protein>
    <submittedName>
        <fullName evidence="2">DUF397 domain-containing protein</fullName>
    </submittedName>
</protein>
<reference evidence="2 3" key="1">
    <citation type="submission" date="2023-03" db="EMBL/GenBank/DDBJ databases">
        <title>Draft genome sequence of type strain Streptomyces ferralitis JCM 14344.</title>
        <authorList>
            <person name="Klaysubun C."/>
            <person name="Duangmal K."/>
        </authorList>
    </citation>
    <scope>NUCLEOTIDE SEQUENCE [LARGE SCALE GENOMIC DNA]</scope>
    <source>
        <strain evidence="2 3">JCM 14344</strain>
    </source>
</reference>
<evidence type="ECO:0000259" key="1">
    <source>
        <dbReference type="Pfam" id="PF04149"/>
    </source>
</evidence>